<dbReference type="Gene3D" id="3.40.50.11610">
    <property type="entry name" value="Multifunctional 2-oxoglutarate metabolism enzyme, C-terminal domain"/>
    <property type="match status" value="1"/>
</dbReference>
<dbReference type="Proteomes" id="UP001497623">
    <property type="component" value="Unassembled WGS sequence"/>
</dbReference>
<evidence type="ECO:0000256" key="4">
    <source>
        <dbReference type="ARBA" id="ARBA00023002"/>
    </source>
</evidence>
<dbReference type="Gene3D" id="3.40.50.12470">
    <property type="match status" value="1"/>
</dbReference>
<comment type="similarity">
    <text evidence="2">Belongs to the alpha-ketoglutarate dehydrogenase family.</text>
</comment>
<comment type="caution">
    <text evidence="7">The sequence shown here is derived from an EMBL/GenBank/DDBJ whole genome shotgun (WGS) entry which is preliminary data.</text>
</comment>
<dbReference type="SMART" id="SM00861">
    <property type="entry name" value="Transket_pyr"/>
    <property type="match status" value="1"/>
</dbReference>
<keyword evidence="8" id="KW-1185">Reference proteome</keyword>
<feature type="domain" description="Transketolase-like pyrimidine-binding" evidence="6">
    <location>
        <begin position="310"/>
        <end position="513"/>
    </location>
</feature>
<dbReference type="InterPro" id="IPR042179">
    <property type="entry name" value="KGD_C_sf"/>
</dbReference>
<dbReference type="Pfam" id="PF16870">
    <property type="entry name" value="OxoGdeHyase_C"/>
    <property type="match status" value="1"/>
</dbReference>
<keyword evidence="3" id="KW-0809">Transit peptide</keyword>
<evidence type="ECO:0000259" key="6">
    <source>
        <dbReference type="SMART" id="SM00861"/>
    </source>
</evidence>
<name>A0AAV2PJP3_MEGNR</name>
<reference evidence="7 8" key="1">
    <citation type="submission" date="2024-05" db="EMBL/GenBank/DDBJ databases">
        <authorList>
            <person name="Wallberg A."/>
        </authorList>
    </citation>
    <scope>NUCLEOTIDE SEQUENCE [LARGE SCALE GENOMIC DNA]</scope>
</reference>
<evidence type="ECO:0000256" key="2">
    <source>
        <dbReference type="ARBA" id="ARBA00006936"/>
    </source>
</evidence>
<sequence length="664" mass="74285">IFSYLFKVSSVDLAYGDHNLHVTMMPNPSHLEAVNPVVVGKARGRQRSLAEGHYSESEQSQPGDKVVCLQIHGDAAVAGQGVIQETVALSNVPHFAIGGSLHVCINNQVGYTTPGERTRSTTYCTDVAKMAAMPVIHVNGDHPEAVVRAAQLAVEYQRKFRRDIWVDLICWRRWGHNELDNPRFTNPDMYQNIDARRSVPDVYVDSLVDSGIMTREEVLKINSDYNTYLAEQFKLVDTHVPKANHLEKQWSGFVQSPSSIEVWDTGVDVSTLKYVAAKSVELPEEFNVHGHLNKTHCEARIKKVTEGQGLDWATAEACAFGSLLHQGYNIRISGQDVGRGTFSQRHCMFVDQKDASMYIPFNHMAQQQTGHLEVVNSILSEEAVLGFEYGVSVESPNTLCIWEAQFGDFYNGAQIMIDTFVSSGETKWLTQSGLVMLLPHGYDGAGPEHSSCHIERFLQNCDSKEDRPDGEDINWGVVNPTNGAQYFHLLRRQVSGKTLAPLIVNGARSLLKIFFGPKATLNYIEEVKGGLFNFYQFLGDGSISPDQVRRVVFVSGKHYYTLDAERQSRGLKDTAIVRIEALCPFPTAEINTEMAKYKNAKQFVWSQEEHRNMGAWFFVNPRFNNLCGTKLSYAGRDVLGTPAVGIGQLHKKEVQDILDQTFKN</sequence>
<evidence type="ECO:0000313" key="7">
    <source>
        <dbReference type="EMBL" id="CAL4060443.1"/>
    </source>
</evidence>
<dbReference type="Pfam" id="PF02779">
    <property type="entry name" value="Transket_pyr"/>
    <property type="match status" value="1"/>
</dbReference>
<organism evidence="7 8">
    <name type="scientific">Meganyctiphanes norvegica</name>
    <name type="common">Northern krill</name>
    <name type="synonym">Thysanopoda norvegica</name>
    <dbReference type="NCBI Taxonomy" id="48144"/>
    <lineage>
        <taxon>Eukaryota</taxon>
        <taxon>Metazoa</taxon>
        <taxon>Ecdysozoa</taxon>
        <taxon>Arthropoda</taxon>
        <taxon>Crustacea</taxon>
        <taxon>Multicrustacea</taxon>
        <taxon>Malacostraca</taxon>
        <taxon>Eumalacostraca</taxon>
        <taxon>Eucarida</taxon>
        <taxon>Euphausiacea</taxon>
        <taxon>Euphausiidae</taxon>
        <taxon>Meganyctiphanes</taxon>
    </lineage>
</organism>
<dbReference type="InterPro" id="IPR001017">
    <property type="entry name" value="DH_E1"/>
</dbReference>
<dbReference type="Gene3D" id="3.40.50.970">
    <property type="match status" value="1"/>
</dbReference>
<evidence type="ECO:0000313" key="8">
    <source>
        <dbReference type="Proteomes" id="UP001497623"/>
    </source>
</evidence>
<evidence type="ECO:0000256" key="1">
    <source>
        <dbReference type="ARBA" id="ARBA00001964"/>
    </source>
</evidence>
<protein>
    <recommendedName>
        <fullName evidence="6">Transketolase-like pyrimidine-binding domain-containing protein</fullName>
    </recommendedName>
</protein>
<feature type="non-terminal residue" evidence="7">
    <location>
        <position position="1"/>
    </location>
</feature>
<dbReference type="EMBL" id="CAXKWB010000365">
    <property type="protein sequence ID" value="CAL4060443.1"/>
    <property type="molecule type" value="Genomic_DNA"/>
</dbReference>
<dbReference type="PANTHER" id="PTHR23152:SF4">
    <property type="entry name" value="2-OXOADIPATE DEHYDROGENASE COMPLEX COMPONENT E1"/>
    <property type="match status" value="1"/>
</dbReference>
<dbReference type="InterPro" id="IPR029061">
    <property type="entry name" value="THDP-binding"/>
</dbReference>
<dbReference type="InterPro" id="IPR011603">
    <property type="entry name" value="2oxoglutarate_DH_E1"/>
</dbReference>
<dbReference type="NCBIfam" id="NF006914">
    <property type="entry name" value="PRK09404.1"/>
    <property type="match status" value="1"/>
</dbReference>
<dbReference type="InterPro" id="IPR031717">
    <property type="entry name" value="ODO-1/KGD_C"/>
</dbReference>
<dbReference type="PANTHER" id="PTHR23152">
    <property type="entry name" value="2-OXOGLUTARATE DEHYDROGENASE"/>
    <property type="match status" value="1"/>
</dbReference>
<feature type="non-terminal residue" evidence="7">
    <location>
        <position position="664"/>
    </location>
</feature>
<keyword evidence="5" id="KW-0786">Thiamine pyrophosphate</keyword>
<evidence type="ECO:0000256" key="3">
    <source>
        <dbReference type="ARBA" id="ARBA00022946"/>
    </source>
</evidence>
<keyword evidence="4" id="KW-0560">Oxidoreductase</keyword>
<dbReference type="GO" id="GO:0030976">
    <property type="term" value="F:thiamine pyrophosphate binding"/>
    <property type="evidence" value="ECO:0007669"/>
    <property type="project" value="InterPro"/>
</dbReference>
<proteinExistence type="inferred from homology"/>
<comment type="cofactor">
    <cofactor evidence="1">
        <name>thiamine diphosphate</name>
        <dbReference type="ChEBI" id="CHEBI:58937"/>
    </cofactor>
</comment>
<dbReference type="SUPFAM" id="SSF52518">
    <property type="entry name" value="Thiamin diphosphate-binding fold (THDP-binding)"/>
    <property type="match status" value="2"/>
</dbReference>
<dbReference type="GO" id="GO:0016624">
    <property type="term" value="F:oxidoreductase activity, acting on the aldehyde or oxo group of donors, disulfide as acceptor"/>
    <property type="evidence" value="ECO:0007669"/>
    <property type="project" value="InterPro"/>
</dbReference>
<dbReference type="AlphaFoldDB" id="A0AAV2PJP3"/>
<evidence type="ECO:0000256" key="5">
    <source>
        <dbReference type="ARBA" id="ARBA00023052"/>
    </source>
</evidence>
<dbReference type="InterPro" id="IPR005475">
    <property type="entry name" value="Transketolase-like_Pyr-bd"/>
</dbReference>
<accession>A0AAV2PJP3</accession>
<gene>
    <name evidence="7" type="ORF">MNOR_LOCUS1371</name>
</gene>
<dbReference type="Pfam" id="PF00676">
    <property type="entry name" value="E1_dh"/>
    <property type="match status" value="1"/>
</dbReference>